<protein>
    <recommendedName>
        <fullName evidence="12">Angiotensin-converting enzyme</fullName>
        <ecNumber evidence="12">3.4.-.-</ecNumber>
    </recommendedName>
</protein>
<comment type="caution">
    <text evidence="11">Lacks conserved residue(s) required for the propagation of feature annotation.</text>
</comment>
<comment type="similarity">
    <text evidence="1 11 12">Belongs to the peptidase M2 family.</text>
</comment>
<dbReference type="InterPro" id="IPR001548">
    <property type="entry name" value="Peptidase_M2"/>
</dbReference>
<name>A0A915K016_ROMCU</name>
<feature type="binding site" evidence="7">
    <location>
        <position position="418"/>
    </location>
    <ligand>
        <name>Zn(2+)</name>
        <dbReference type="ChEBI" id="CHEBI:29105"/>
        <label>1</label>
        <note>catalytic</note>
    </ligand>
</feature>
<feature type="binding site" evidence="6">
    <location>
        <position position="232"/>
    </location>
    <ligand>
        <name>chloride</name>
        <dbReference type="ChEBI" id="CHEBI:17996"/>
        <label>1</label>
    </ligand>
</feature>
<evidence type="ECO:0000313" key="13">
    <source>
        <dbReference type="Proteomes" id="UP000887565"/>
    </source>
</evidence>
<keyword evidence="7 12" id="KW-0479">Metal-binding</keyword>
<evidence type="ECO:0000256" key="8">
    <source>
        <dbReference type="PIRSR" id="PIRSR601548-4"/>
    </source>
</evidence>
<evidence type="ECO:0000256" key="12">
    <source>
        <dbReference type="RuleBase" id="RU361144"/>
    </source>
</evidence>
<reference evidence="14" key="1">
    <citation type="submission" date="2022-11" db="UniProtKB">
        <authorList>
            <consortium name="WormBaseParasite"/>
        </authorList>
    </citation>
    <scope>IDENTIFICATION</scope>
</reference>
<feature type="glycosylation site" description="N-linked (GlcNAc...) (complex) asparagine" evidence="5">
    <location>
        <position position="103"/>
    </location>
</feature>
<accession>A0A915K016</accession>
<evidence type="ECO:0000256" key="3">
    <source>
        <dbReference type="ARBA" id="ARBA00023157"/>
    </source>
</evidence>
<feature type="binding site" evidence="7">
    <location>
        <position position="394"/>
    </location>
    <ligand>
        <name>Zn(2+)</name>
        <dbReference type="ChEBI" id="CHEBI:29105"/>
        <label>1</label>
        <note>catalytic</note>
    </ligand>
</feature>
<sequence>MNQKIEKEFFAQYCYKFVYVFFIKSVSQAKIDVTRDEVNEFLRKFEQKALNLTYNSFLASWIYNTNITDENQQNATIWETILSDFRRDYAEKETKLDESQFQNGSDIVRQIKFLKAIGYNLSTEDLLVRSSLLGNMTSVYGKATVCGLQKRTVSGRTLYVQNCSLRWALEPELTQFLKKNRNYEALQLAWKSWHDAAGKPIRRTYKKFIDLSNKGAKANGFQDVGDFWRFSYEDADFVTTIERLFFQILPLYENLFAFVRAKFTSGIYKGKFQGPAMPAHIFGNMWAQEWVNLMDVLVPYPKKSRIDVTDQMKLQNYTVEKMFHVADQFFQSLGMKPMPPTFWRYSMLKKPQDRRDVVCHASAWDFFLNGDVRIKMCTEIEMNDLITIHHEMGHVQYYLNYAQQPFLFRDGANPGFHEAIEFEPLTSVRGNSVPFIRKSKMTKKRFCGLQTGSNFIHPDRSRPAFDKVVLLQWECE</sequence>
<keyword evidence="12" id="KW-0482">Metalloprotease</keyword>
<dbReference type="Proteomes" id="UP000887565">
    <property type="component" value="Unplaced"/>
</dbReference>
<dbReference type="PROSITE" id="PS52011">
    <property type="entry name" value="PEPTIDASE_M2"/>
    <property type="match status" value="1"/>
</dbReference>
<feature type="binding site" evidence="9">
    <location>
        <position position="394"/>
    </location>
    <ligand>
        <name>Zn(2+)</name>
        <dbReference type="ChEBI" id="CHEBI:29105"/>
        <label>2</label>
        <note>catalytic</note>
    </ligand>
</feature>
<evidence type="ECO:0000256" key="4">
    <source>
        <dbReference type="ARBA" id="ARBA00023180"/>
    </source>
</evidence>
<feature type="disulfide bond" evidence="8 11">
    <location>
        <begin position="359"/>
        <end position="377"/>
    </location>
</feature>
<keyword evidence="12" id="KW-0378">Hydrolase</keyword>
<proteinExistence type="inferred from homology"/>
<keyword evidence="12" id="KW-0121">Carboxypeptidase</keyword>
<feature type="disulfide bond" evidence="8">
    <location>
        <begin position="146"/>
        <end position="163"/>
    </location>
</feature>
<evidence type="ECO:0000256" key="2">
    <source>
        <dbReference type="ARBA" id="ARBA00022729"/>
    </source>
</evidence>
<dbReference type="GO" id="GO:0008241">
    <property type="term" value="F:peptidyl-dipeptidase activity"/>
    <property type="evidence" value="ECO:0007669"/>
    <property type="project" value="InterPro"/>
</dbReference>
<dbReference type="CDD" id="cd06461">
    <property type="entry name" value="M2_ACE"/>
    <property type="match status" value="1"/>
</dbReference>
<dbReference type="AlphaFoldDB" id="A0A915K016"/>
<dbReference type="PANTHER" id="PTHR10514">
    <property type="entry name" value="ANGIOTENSIN-CONVERTING ENZYME"/>
    <property type="match status" value="1"/>
</dbReference>
<dbReference type="PANTHER" id="PTHR10514:SF27">
    <property type="entry name" value="ANGIOTENSIN-CONVERTING ENZYME"/>
    <property type="match status" value="1"/>
</dbReference>
<evidence type="ECO:0000256" key="10">
    <source>
        <dbReference type="PIRSR" id="PIRSR601548-9"/>
    </source>
</evidence>
<evidence type="ECO:0000256" key="9">
    <source>
        <dbReference type="PIRSR" id="PIRSR601548-8"/>
    </source>
</evidence>
<keyword evidence="4 5" id="KW-0325">Glycoprotein</keyword>
<dbReference type="GO" id="GO:0004180">
    <property type="term" value="F:carboxypeptidase activity"/>
    <property type="evidence" value="ECO:0007669"/>
    <property type="project" value="UniProtKB-KW"/>
</dbReference>
<dbReference type="GO" id="GO:0008237">
    <property type="term" value="F:metallopeptidase activity"/>
    <property type="evidence" value="ECO:0007669"/>
    <property type="project" value="UniProtKB-KW"/>
</dbReference>
<feature type="glycosylation site" description="N-linked (GlcNAc...) asparagine" evidence="5">
    <location>
        <position position="66"/>
    </location>
</feature>
<keyword evidence="3 8" id="KW-1015">Disulfide bond</keyword>
<keyword evidence="13" id="KW-1185">Reference proteome</keyword>
<evidence type="ECO:0000256" key="6">
    <source>
        <dbReference type="PIRSR" id="PIRSR601548-2"/>
    </source>
</evidence>
<keyword evidence="2" id="KW-0732">Signal</keyword>
<dbReference type="Pfam" id="PF01401">
    <property type="entry name" value="Peptidase_M2"/>
    <property type="match status" value="1"/>
</dbReference>
<dbReference type="GO" id="GO:0006508">
    <property type="term" value="P:proteolysis"/>
    <property type="evidence" value="ECO:0007669"/>
    <property type="project" value="UniProtKB-KW"/>
</dbReference>
<keyword evidence="7 12" id="KW-0862">Zinc</keyword>
<feature type="binding site" evidence="9">
    <location>
        <position position="418"/>
    </location>
    <ligand>
        <name>Zn(2+)</name>
        <dbReference type="ChEBI" id="CHEBI:29105"/>
        <label>2</label>
        <note>catalytic</note>
    </ligand>
</feature>
<organism evidence="13 14">
    <name type="scientific">Romanomermis culicivorax</name>
    <name type="common">Nematode worm</name>
    <dbReference type="NCBI Taxonomy" id="13658"/>
    <lineage>
        <taxon>Eukaryota</taxon>
        <taxon>Metazoa</taxon>
        <taxon>Ecdysozoa</taxon>
        <taxon>Nematoda</taxon>
        <taxon>Enoplea</taxon>
        <taxon>Dorylaimia</taxon>
        <taxon>Mermithida</taxon>
        <taxon>Mermithoidea</taxon>
        <taxon>Mermithidae</taxon>
        <taxon>Romanomermis</taxon>
    </lineage>
</organism>
<comment type="cofactor">
    <cofactor evidence="12">
        <name>Zn(2+)</name>
        <dbReference type="ChEBI" id="CHEBI:29105"/>
    </cofactor>
    <text evidence="12">Binds 1 zinc ion per subunit.</text>
</comment>
<evidence type="ECO:0000313" key="14">
    <source>
        <dbReference type="WBParaSite" id="nRc.2.0.1.t32007-RA"/>
    </source>
</evidence>
<keyword evidence="12" id="KW-0645">Protease</keyword>
<feature type="active site" description="Proton acceptor 2" evidence="10">
    <location>
        <position position="391"/>
    </location>
</feature>
<feature type="binding site" evidence="7">
    <location>
        <position position="390"/>
    </location>
    <ligand>
        <name>Zn(2+)</name>
        <dbReference type="ChEBI" id="CHEBI:29105"/>
        <label>1</label>
        <note>catalytic</note>
    </ligand>
</feature>
<dbReference type="GO" id="GO:0046872">
    <property type="term" value="F:metal ion binding"/>
    <property type="evidence" value="ECO:0007669"/>
    <property type="project" value="UniProtKB-KW"/>
</dbReference>
<dbReference type="SUPFAM" id="SSF55486">
    <property type="entry name" value="Metalloproteases ('zincins'), catalytic domain"/>
    <property type="match status" value="1"/>
</dbReference>
<dbReference type="GO" id="GO:0016020">
    <property type="term" value="C:membrane"/>
    <property type="evidence" value="ECO:0007669"/>
    <property type="project" value="InterPro"/>
</dbReference>
<evidence type="ECO:0000256" key="5">
    <source>
        <dbReference type="PIRSR" id="PIRSR601548-10"/>
    </source>
</evidence>
<dbReference type="Gene3D" id="1.10.1370.30">
    <property type="match status" value="1"/>
</dbReference>
<dbReference type="OMA" id="NAEANWA"/>
<dbReference type="EC" id="3.4.-.-" evidence="12"/>
<dbReference type="WBParaSite" id="nRc.2.0.1.t32007-RA">
    <property type="protein sequence ID" value="nRc.2.0.1.t32007-RA"/>
    <property type="gene ID" value="nRc.2.0.1.g32007"/>
</dbReference>
<evidence type="ECO:0000256" key="11">
    <source>
        <dbReference type="PROSITE-ProRule" id="PRU01355"/>
    </source>
</evidence>
<dbReference type="PRINTS" id="PR00791">
    <property type="entry name" value="PEPDIPTASEA"/>
</dbReference>
<evidence type="ECO:0000256" key="7">
    <source>
        <dbReference type="PIRSR" id="PIRSR601548-3"/>
    </source>
</evidence>
<feature type="binding site" evidence="9">
    <location>
        <position position="390"/>
    </location>
    <ligand>
        <name>Zn(2+)</name>
        <dbReference type="ChEBI" id="CHEBI:29105"/>
        <label>2</label>
        <note>catalytic</note>
    </ligand>
</feature>
<evidence type="ECO:0000256" key="1">
    <source>
        <dbReference type="ARBA" id="ARBA00008139"/>
    </source>
</evidence>